<dbReference type="SUPFAM" id="SSF55785">
    <property type="entry name" value="PYP-like sensor domain (PAS domain)"/>
    <property type="match status" value="1"/>
</dbReference>
<dbReference type="Pfam" id="PF08446">
    <property type="entry name" value="PAS_2"/>
    <property type="match status" value="1"/>
</dbReference>
<evidence type="ECO:0000256" key="1">
    <source>
        <dbReference type="ARBA" id="ARBA00006402"/>
    </source>
</evidence>
<evidence type="ECO:0000313" key="8">
    <source>
        <dbReference type="Proteomes" id="UP000528964"/>
    </source>
</evidence>
<protein>
    <submittedName>
        <fullName evidence="7">Light-regulated signal transduction histidine kinase (Bacteriophytochrome)</fullName>
    </submittedName>
</protein>
<dbReference type="Pfam" id="PF13581">
    <property type="entry name" value="HATPase_c_2"/>
    <property type="match status" value="1"/>
</dbReference>
<keyword evidence="7" id="KW-0418">Kinase</keyword>
<dbReference type="Gene3D" id="3.30.450.270">
    <property type="match status" value="1"/>
</dbReference>
<evidence type="ECO:0000256" key="4">
    <source>
        <dbReference type="ARBA" id="ARBA00022991"/>
    </source>
</evidence>
<dbReference type="GO" id="GO:0009584">
    <property type="term" value="P:detection of visible light"/>
    <property type="evidence" value="ECO:0007669"/>
    <property type="project" value="InterPro"/>
</dbReference>
<dbReference type="EMBL" id="JACIDR010000001">
    <property type="protein sequence ID" value="MBB3971920.1"/>
    <property type="molecule type" value="Genomic_DNA"/>
</dbReference>
<dbReference type="InterPro" id="IPR036890">
    <property type="entry name" value="HATPase_C_sf"/>
</dbReference>
<comment type="similarity">
    <text evidence="1">In the N-terminal section; belongs to the phytochrome family.</text>
</comment>
<dbReference type="InterPro" id="IPR035965">
    <property type="entry name" value="PAS-like_dom_sf"/>
</dbReference>
<keyword evidence="2" id="KW-0600">Photoreceptor protein</keyword>
<dbReference type="Pfam" id="PF07568">
    <property type="entry name" value="HisKA_2"/>
    <property type="match status" value="1"/>
</dbReference>
<dbReference type="GO" id="GO:0009881">
    <property type="term" value="F:photoreceptor activity"/>
    <property type="evidence" value="ECO:0007669"/>
    <property type="project" value="UniProtKB-KW"/>
</dbReference>
<organism evidence="7 8">
    <name type="scientific">Hansschlegelia beijingensis</name>
    <dbReference type="NCBI Taxonomy" id="1133344"/>
    <lineage>
        <taxon>Bacteria</taxon>
        <taxon>Pseudomonadati</taxon>
        <taxon>Pseudomonadota</taxon>
        <taxon>Alphaproteobacteria</taxon>
        <taxon>Hyphomicrobiales</taxon>
        <taxon>Methylopilaceae</taxon>
        <taxon>Hansschlegelia</taxon>
    </lineage>
</organism>
<evidence type="ECO:0000256" key="3">
    <source>
        <dbReference type="ARBA" id="ARBA00022606"/>
    </source>
</evidence>
<dbReference type="SUPFAM" id="SSF55781">
    <property type="entry name" value="GAF domain-like"/>
    <property type="match status" value="2"/>
</dbReference>
<dbReference type="InterPro" id="IPR003594">
    <property type="entry name" value="HATPase_dom"/>
</dbReference>
<dbReference type="SUPFAM" id="SSF55874">
    <property type="entry name" value="ATPase domain of HSP90 chaperone/DNA topoisomerase II/histidine kinase"/>
    <property type="match status" value="1"/>
</dbReference>
<dbReference type="PROSITE" id="PS50046">
    <property type="entry name" value="PHYTOCHROME_2"/>
    <property type="match status" value="1"/>
</dbReference>
<dbReference type="InterPro" id="IPR016132">
    <property type="entry name" value="Phyto_chromo_attachment"/>
</dbReference>
<dbReference type="Gene3D" id="3.30.450.20">
    <property type="entry name" value="PAS domain"/>
    <property type="match status" value="1"/>
</dbReference>
<dbReference type="InterPro" id="IPR043150">
    <property type="entry name" value="Phytochrome_PHY_sf"/>
</dbReference>
<feature type="domain" description="Phytochrome chromophore attachment site" evidence="6">
    <location>
        <begin position="136"/>
        <end position="292"/>
    </location>
</feature>
<dbReference type="Proteomes" id="UP000528964">
    <property type="component" value="Unassembled WGS sequence"/>
</dbReference>
<dbReference type="GO" id="GO:0016301">
    <property type="term" value="F:kinase activity"/>
    <property type="evidence" value="ECO:0007669"/>
    <property type="project" value="UniProtKB-KW"/>
</dbReference>
<proteinExistence type="inferred from homology"/>
<keyword evidence="4" id="KW-0157">Chromophore</keyword>
<evidence type="ECO:0000256" key="2">
    <source>
        <dbReference type="ARBA" id="ARBA00022543"/>
    </source>
</evidence>
<comment type="caution">
    <text evidence="7">The sequence shown here is derived from an EMBL/GenBank/DDBJ whole genome shotgun (WGS) entry which is preliminary data.</text>
</comment>
<reference evidence="7 8" key="1">
    <citation type="submission" date="2020-08" db="EMBL/GenBank/DDBJ databases">
        <title>Genomic Encyclopedia of Type Strains, Phase IV (KMG-IV): sequencing the most valuable type-strain genomes for metagenomic binning, comparative biology and taxonomic classification.</title>
        <authorList>
            <person name="Goeker M."/>
        </authorList>
    </citation>
    <scope>NUCLEOTIDE SEQUENCE [LARGE SCALE GENOMIC DNA]</scope>
    <source>
        <strain evidence="7 8">DSM 25481</strain>
    </source>
</reference>
<name>A0A7W6CVK3_9HYPH</name>
<gene>
    <name evidence="7" type="ORF">GGR24_000553</name>
</gene>
<dbReference type="InterPro" id="IPR029016">
    <property type="entry name" value="GAF-like_dom_sf"/>
</dbReference>
<dbReference type="InterPro" id="IPR011495">
    <property type="entry name" value="Sig_transdc_His_kin_sub2_dim/P"/>
</dbReference>
<dbReference type="RefSeq" id="WP_183393760.1">
    <property type="nucleotide sequence ID" value="NZ_JACIDR010000001.1"/>
</dbReference>
<dbReference type="InterPro" id="IPR013654">
    <property type="entry name" value="PAS_2"/>
</dbReference>
<dbReference type="InterPro" id="IPR003018">
    <property type="entry name" value="GAF"/>
</dbReference>
<dbReference type="InterPro" id="IPR001294">
    <property type="entry name" value="Phytochrome"/>
</dbReference>
<dbReference type="PANTHER" id="PTHR43065:SF23">
    <property type="entry name" value="SENSOR HISTIDINE KINASE PDTAS"/>
    <property type="match status" value="1"/>
</dbReference>
<dbReference type="PANTHER" id="PTHR43065">
    <property type="entry name" value="SENSOR HISTIDINE KINASE"/>
    <property type="match status" value="1"/>
</dbReference>
<accession>A0A7W6CVK3</accession>
<dbReference type="Gene3D" id="3.30.450.40">
    <property type="match status" value="1"/>
</dbReference>
<keyword evidence="5" id="KW-0675">Receptor</keyword>
<evidence type="ECO:0000259" key="6">
    <source>
        <dbReference type="PROSITE" id="PS50046"/>
    </source>
</evidence>
<dbReference type="PRINTS" id="PR01033">
    <property type="entry name" value="PHYTOCHROME"/>
</dbReference>
<evidence type="ECO:0000256" key="5">
    <source>
        <dbReference type="ARBA" id="ARBA00023170"/>
    </source>
</evidence>
<dbReference type="Pfam" id="PF00360">
    <property type="entry name" value="PHY"/>
    <property type="match status" value="1"/>
</dbReference>
<dbReference type="Pfam" id="PF01590">
    <property type="entry name" value="GAF"/>
    <property type="match status" value="1"/>
</dbReference>
<dbReference type="SMART" id="SM00065">
    <property type="entry name" value="GAF"/>
    <property type="match status" value="1"/>
</dbReference>
<evidence type="ECO:0000313" key="7">
    <source>
        <dbReference type="EMBL" id="MBB3971920.1"/>
    </source>
</evidence>
<sequence>MSSPDLTACDREPIHVPGAIQPHGLLLALDGDQNAVAGAGDIQDVLGVGDWLGKSATELLGLEIVDALPAASAARSGAACIGVLRGPSGALFDVSAQRSGDLTMVELEPAGPDGARLGVVLGDLEAAASEFERASTVEQLCGFAAAEFRRLTGFDRVMIYQFLDDDSGSVVGEDRREGLRSFLNHRFPASDIPRQARALYLRNPIRVIPDVDYTPAPLQPATLGGEPIDLSDVALRSVSPIHLQYLRNMGVRASASVSIVKDGVLWGLVACHNETPLHIPFARRAACRALAGMLGRQIRAKDESDAFRERVRLRGFQDDLVALLSREGSLDAAISNHVAEIRRALGGDGVAILRGGDLLTNGRCPAEEQIRALAAWALNRSADQVFSTARLAELLPDAAAYRHAASGLLAITLSLSEPWIVMWFRAEEIEVVEWAGNPHKDVAKGPEEALTPRASFESWRETVRGRARRWTGPEIEAAGRLRAAVTEVWQSRRLRDLNRRLVAALDEKDLLIQQKDFLVGEVNHRVQNSLQLVSSFLALQARASDQPGLAPALDEARRRLTAVALVHRRLYRADQVRSVDAARYVEELVHDIAASIGDDWARQMSLDVAPVLVPTDRAISLGLVLTELVINATKYAYGGAAGPLAISLVEDRARLRLSVADQGVGAQDQSKQGFGTRMIAALVRQLEGELVQEDNRPGLKVTLVAPVAADAALAPHGV</sequence>
<keyword evidence="7" id="KW-0808">Transferase</keyword>
<keyword evidence="8" id="KW-1185">Reference proteome</keyword>
<dbReference type="GO" id="GO:0006355">
    <property type="term" value="P:regulation of DNA-templated transcription"/>
    <property type="evidence" value="ECO:0007669"/>
    <property type="project" value="InterPro"/>
</dbReference>
<dbReference type="AlphaFoldDB" id="A0A7W6CVK3"/>
<dbReference type="InterPro" id="IPR013515">
    <property type="entry name" value="Phytochrome_cen-reg"/>
</dbReference>
<keyword evidence="3" id="KW-0716">Sensory transduction</keyword>
<dbReference type="Gene3D" id="3.30.565.10">
    <property type="entry name" value="Histidine kinase-like ATPase, C-terminal domain"/>
    <property type="match status" value="1"/>
</dbReference>